<dbReference type="InterPro" id="IPR036457">
    <property type="entry name" value="PPM-type-like_dom_sf"/>
</dbReference>
<evidence type="ECO:0000313" key="2">
    <source>
        <dbReference type="EMBL" id="MDI3320155.1"/>
    </source>
</evidence>
<dbReference type="GO" id="GO:0004722">
    <property type="term" value="F:protein serine/threonine phosphatase activity"/>
    <property type="evidence" value="ECO:0007669"/>
    <property type="project" value="UniProtKB-EC"/>
</dbReference>
<dbReference type="InterPro" id="IPR001932">
    <property type="entry name" value="PPM-type_phosphatase-like_dom"/>
</dbReference>
<accession>A0ABT6RC93</accession>
<dbReference type="Proteomes" id="UP001226434">
    <property type="component" value="Unassembled WGS sequence"/>
</dbReference>
<name>A0ABT6RC93_9BACT</name>
<comment type="caution">
    <text evidence="2">The sequence shown here is derived from an EMBL/GenBank/DDBJ whole genome shotgun (WGS) entry which is preliminary data.</text>
</comment>
<dbReference type="RefSeq" id="WP_282334253.1">
    <property type="nucleotide sequence ID" value="NZ_JASBRG010000006.1"/>
</dbReference>
<keyword evidence="3" id="KW-1185">Reference proteome</keyword>
<protein>
    <submittedName>
        <fullName evidence="2">PP2C family serine/threonine-protein phosphatase</fullName>
        <ecNumber evidence="2">3.1.3.16</ecNumber>
    </submittedName>
</protein>
<dbReference type="SUPFAM" id="SSF81606">
    <property type="entry name" value="PP2C-like"/>
    <property type="match status" value="1"/>
</dbReference>
<reference evidence="2 3" key="1">
    <citation type="submission" date="2023-05" db="EMBL/GenBank/DDBJ databases">
        <title>Genome sequence of Pinibacter sp. MAH-24.</title>
        <authorList>
            <person name="Huq M.A."/>
        </authorList>
    </citation>
    <scope>NUCLEOTIDE SEQUENCE [LARGE SCALE GENOMIC DNA]</scope>
    <source>
        <strain evidence="2 3">MAH-24</strain>
    </source>
</reference>
<dbReference type="EMBL" id="JASBRG010000006">
    <property type="protein sequence ID" value="MDI3320155.1"/>
    <property type="molecule type" value="Genomic_DNA"/>
</dbReference>
<feature type="domain" description="PPM-type phosphatase" evidence="1">
    <location>
        <begin position="11"/>
        <end position="233"/>
    </location>
</feature>
<dbReference type="EC" id="3.1.3.16" evidence="2"/>
<evidence type="ECO:0000259" key="1">
    <source>
        <dbReference type="Pfam" id="PF13672"/>
    </source>
</evidence>
<organism evidence="2 3">
    <name type="scientific">Pinibacter soli</name>
    <dbReference type="NCBI Taxonomy" id="3044211"/>
    <lineage>
        <taxon>Bacteria</taxon>
        <taxon>Pseudomonadati</taxon>
        <taxon>Bacteroidota</taxon>
        <taxon>Chitinophagia</taxon>
        <taxon>Chitinophagales</taxon>
        <taxon>Chitinophagaceae</taxon>
        <taxon>Pinibacter</taxon>
    </lineage>
</organism>
<proteinExistence type="predicted"/>
<gene>
    <name evidence="2" type="ORF">QJ048_10250</name>
</gene>
<dbReference type="Pfam" id="PF13672">
    <property type="entry name" value="PP2C_2"/>
    <property type="match status" value="1"/>
</dbReference>
<evidence type="ECO:0000313" key="3">
    <source>
        <dbReference type="Proteomes" id="UP001226434"/>
    </source>
</evidence>
<sequence length="255" mass="28029">MMWKAIGQSVIGTSHLATNKSCEDAIAYKTVSTANNETALICCVSDGAGSAAYAQEASAIATQKAVELFEEYIVAEKDVDNSTVMSVAENIYDLLSNLAEERGVEINEFSCTFLGCILLPGKSVFFQIGDGAIIRDDGNNGYAAIWWPQNGEYSNTTVFLVDDINFPNLKITTVNEPINEVAILTDGLQHLTLNNETSSVHGPFFSDLFRWLRMATKPEEIEILNDKLKEFLSGQMINSRTDDDKTLFLATTLNK</sequence>
<dbReference type="Gene3D" id="3.60.40.10">
    <property type="entry name" value="PPM-type phosphatase domain"/>
    <property type="match status" value="1"/>
</dbReference>
<keyword evidence="2" id="KW-0378">Hydrolase</keyword>